<dbReference type="EMBL" id="KI290315">
    <property type="protein sequence ID" value="ESA07459.1"/>
    <property type="molecule type" value="Genomic_DNA"/>
</dbReference>
<gene>
    <name evidence="1" type="ORF">GLOINDRAFT_32862</name>
</gene>
<sequence>MKILRRQHSVHPQISDYFQEEIFNSTKVSLNSIPIERLLRWSSATVIWLIGVIGVKFHMFH</sequence>
<evidence type="ECO:0000313" key="1">
    <source>
        <dbReference type="EMBL" id="ESA07459.1"/>
    </source>
</evidence>
<dbReference type="HOGENOM" id="CLU_2923826_0_0_1"/>
<reference evidence="1" key="1">
    <citation type="submission" date="2013-07" db="EMBL/GenBank/DDBJ databases">
        <title>The genome of an arbuscular mycorrhizal fungus provides insights into the evolution of the oldest plant symbiosis.</title>
        <authorList>
            <consortium name="DOE Joint Genome Institute"/>
            <person name="Tisserant E."/>
            <person name="Malbreil M."/>
            <person name="Kuo A."/>
            <person name="Kohler A."/>
            <person name="Symeonidi A."/>
            <person name="Balestrini R."/>
            <person name="Charron P."/>
            <person name="Duensing N."/>
            <person name="Frei-dit-Frey N."/>
            <person name="Gianinazzi-Pearson V."/>
            <person name="Gilbert B."/>
            <person name="Handa Y."/>
            <person name="Hijri M."/>
            <person name="Kaul R."/>
            <person name="Kawaguchi M."/>
            <person name="Krajinski F."/>
            <person name="Lammers P."/>
            <person name="Lapierre D."/>
            <person name="Masclaux F.G."/>
            <person name="Murat C."/>
            <person name="Morin E."/>
            <person name="Ndikumana S."/>
            <person name="Pagni M."/>
            <person name="Petitpierre D."/>
            <person name="Requena N."/>
            <person name="Rosikiewicz P."/>
            <person name="Riley R."/>
            <person name="Saito K."/>
            <person name="San Clemente H."/>
            <person name="Shapiro H."/>
            <person name="van Tuinen D."/>
            <person name="Becard G."/>
            <person name="Bonfante P."/>
            <person name="Paszkowski U."/>
            <person name="Shachar-Hill Y."/>
            <person name="Young J.P."/>
            <person name="Sanders I.R."/>
            <person name="Henrissat B."/>
            <person name="Rensing S.A."/>
            <person name="Grigoriev I.V."/>
            <person name="Corradi N."/>
            <person name="Roux C."/>
            <person name="Martin F."/>
        </authorList>
    </citation>
    <scope>NUCLEOTIDE SEQUENCE</scope>
    <source>
        <strain evidence="1">DAOM 197198</strain>
    </source>
</reference>
<organism evidence="1">
    <name type="scientific">Rhizophagus irregularis (strain DAOM 181602 / DAOM 197198 / MUCL 43194)</name>
    <name type="common">Arbuscular mycorrhizal fungus</name>
    <name type="synonym">Glomus intraradices</name>
    <dbReference type="NCBI Taxonomy" id="747089"/>
    <lineage>
        <taxon>Eukaryota</taxon>
        <taxon>Fungi</taxon>
        <taxon>Fungi incertae sedis</taxon>
        <taxon>Mucoromycota</taxon>
        <taxon>Glomeromycotina</taxon>
        <taxon>Glomeromycetes</taxon>
        <taxon>Glomerales</taxon>
        <taxon>Glomeraceae</taxon>
        <taxon>Rhizophagus</taxon>
    </lineage>
</organism>
<name>U9TGZ3_RHIID</name>
<accession>U9TGZ3</accession>
<proteinExistence type="predicted"/>
<protein>
    <submittedName>
        <fullName evidence="1">Uncharacterized protein</fullName>
    </submittedName>
</protein>
<dbReference type="AlphaFoldDB" id="U9TGZ3"/>